<proteinExistence type="inferred from homology"/>
<evidence type="ECO:0000256" key="2">
    <source>
        <dbReference type="ARBA" id="ARBA00022448"/>
    </source>
</evidence>
<gene>
    <name evidence="10" type="ORF">DY262_14565</name>
</gene>
<evidence type="ECO:0000256" key="6">
    <source>
        <dbReference type="ARBA" id="ARBA00023136"/>
    </source>
</evidence>
<name>A0A372EHN9_9BURK</name>
<reference evidence="10 11" key="1">
    <citation type="submission" date="2018-08" db="EMBL/GenBank/DDBJ databases">
        <title>Hydrogenophaga sp. LA-38 isolated from sludge.</title>
        <authorList>
            <person name="Im W.-T."/>
        </authorList>
    </citation>
    <scope>NUCLEOTIDE SEQUENCE [LARGE SCALE GENOMIC DNA]</scope>
    <source>
        <strain evidence="10 11">LA-38</strain>
    </source>
</reference>
<evidence type="ECO:0000313" key="11">
    <source>
        <dbReference type="Proteomes" id="UP000261931"/>
    </source>
</evidence>
<accession>A0A372EHN9</accession>
<evidence type="ECO:0000256" key="4">
    <source>
        <dbReference type="ARBA" id="ARBA00022692"/>
    </source>
</evidence>
<evidence type="ECO:0000256" key="1">
    <source>
        <dbReference type="ARBA" id="ARBA00004651"/>
    </source>
</evidence>
<keyword evidence="4 7" id="KW-0812">Transmembrane</keyword>
<dbReference type="AlphaFoldDB" id="A0A372EHN9"/>
<keyword evidence="5 7" id="KW-1133">Transmembrane helix</keyword>
<dbReference type="GO" id="GO:0005886">
    <property type="term" value="C:plasma membrane"/>
    <property type="evidence" value="ECO:0007669"/>
    <property type="project" value="UniProtKB-SubCell"/>
</dbReference>
<keyword evidence="6 7" id="KW-0472">Membrane</keyword>
<feature type="compositionally biased region" description="Basic and acidic residues" evidence="8">
    <location>
        <begin position="1"/>
        <end position="11"/>
    </location>
</feature>
<evidence type="ECO:0000256" key="7">
    <source>
        <dbReference type="RuleBase" id="RU369079"/>
    </source>
</evidence>
<dbReference type="EMBL" id="QVLS01000008">
    <property type="protein sequence ID" value="RFP77964.1"/>
    <property type="molecule type" value="Genomic_DNA"/>
</dbReference>
<sequence length="209" mass="21688">MGGRGETEGPAERGPGPAGASRRNREAAALMLASPATPAAAPTPRIAVTARIQKLLTWAVAAAIFAMMLLQCADVVARKLLGIGLPGVVELVELLMLVTVFAGLPLASLQGEHVLFDLFDPWLPARLKHLQSRLADLCCAAILAGIGVLLFARAARTASYGDTTPILSIGLANFHYAIAALLLLTAAMHLGLAFAPAPSIDDTPPETTP</sequence>
<comment type="function">
    <text evidence="7">Part of the tripartite ATP-independent periplasmic (TRAP) transport system.</text>
</comment>
<evidence type="ECO:0000259" key="9">
    <source>
        <dbReference type="Pfam" id="PF04290"/>
    </source>
</evidence>
<feature type="domain" description="Tripartite ATP-independent periplasmic transporters DctQ component" evidence="9">
    <location>
        <begin position="67"/>
        <end position="190"/>
    </location>
</feature>
<feature type="transmembrane region" description="Helical" evidence="7">
    <location>
        <begin position="174"/>
        <end position="195"/>
    </location>
</feature>
<dbReference type="InterPro" id="IPR055348">
    <property type="entry name" value="DctQ"/>
</dbReference>
<feature type="region of interest" description="Disordered" evidence="8">
    <location>
        <begin position="1"/>
        <end position="21"/>
    </location>
</feature>
<organism evidence="10 11">
    <name type="scientific">Hydrogenophaga borbori</name>
    <dbReference type="NCBI Taxonomy" id="2294117"/>
    <lineage>
        <taxon>Bacteria</taxon>
        <taxon>Pseudomonadati</taxon>
        <taxon>Pseudomonadota</taxon>
        <taxon>Betaproteobacteria</taxon>
        <taxon>Burkholderiales</taxon>
        <taxon>Comamonadaceae</taxon>
        <taxon>Hydrogenophaga</taxon>
    </lineage>
</organism>
<protein>
    <recommendedName>
        <fullName evidence="7">TRAP transporter small permease protein</fullName>
    </recommendedName>
</protein>
<evidence type="ECO:0000256" key="3">
    <source>
        <dbReference type="ARBA" id="ARBA00022475"/>
    </source>
</evidence>
<evidence type="ECO:0000256" key="8">
    <source>
        <dbReference type="SAM" id="MobiDB-lite"/>
    </source>
</evidence>
<keyword evidence="3" id="KW-1003">Cell membrane</keyword>
<comment type="subunit">
    <text evidence="7">The complex comprises the extracytoplasmic solute receptor protein and the two transmembrane proteins.</text>
</comment>
<evidence type="ECO:0000313" key="10">
    <source>
        <dbReference type="EMBL" id="RFP77964.1"/>
    </source>
</evidence>
<comment type="subcellular location">
    <subcellularLocation>
        <location evidence="7">Cell inner membrane</location>
        <topology evidence="7">Multi-pass membrane protein</topology>
    </subcellularLocation>
    <subcellularLocation>
        <location evidence="1">Cell membrane</location>
        <topology evidence="1">Multi-pass membrane protein</topology>
    </subcellularLocation>
</comment>
<dbReference type="Pfam" id="PF04290">
    <property type="entry name" value="DctQ"/>
    <property type="match status" value="1"/>
</dbReference>
<dbReference type="GO" id="GO:0022857">
    <property type="term" value="F:transmembrane transporter activity"/>
    <property type="evidence" value="ECO:0007669"/>
    <property type="project" value="UniProtKB-UniRule"/>
</dbReference>
<comment type="similarity">
    <text evidence="7">Belongs to the TRAP transporter small permease family.</text>
</comment>
<evidence type="ECO:0000256" key="5">
    <source>
        <dbReference type="ARBA" id="ARBA00022989"/>
    </source>
</evidence>
<feature type="compositionally biased region" description="Low complexity" evidence="8">
    <location>
        <begin position="12"/>
        <end position="21"/>
    </location>
</feature>
<feature type="transmembrane region" description="Helical" evidence="7">
    <location>
        <begin position="134"/>
        <end position="154"/>
    </location>
</feature>
<keyword evidence="2 7" id="KW-0813">Transport</keyword>
<comment type="caution">
    <text evidence="10">The sequence shown here is derived from an EMBL/GenBank/DDBJ whole genome shotgun (WGS) entry which is preliminary data.</text>
</comment>
<keyword evidence="11" id="KW-1185">Reference proteome</keyword>
<comment type="caution">
    <text evidence="7">Lacks conserved residue(s) required for the propagation of feature annotation.</text>
</comment>
<keyword evidence="7" id="KW-0997">Cell inner membrane</keyword>
<feature type="transmembrane region" description="Helical" evidence="7">
    <location>
        <begin position="55"/>
        <end position="77"/>
    </location>
</feature>
<dbReference type="Proteomes" id="UP000261931">
    <property type="component" value="Unassembled WGS sequence"/>
</dbReference>